<dbReference type="STRING" id="1108595.BKX93_09435"/>
<name>A0A1D9LFY8_9NEIS</name>
<evidence type="ECO:0000313" key="2">
    <source>
        <dbReference type="Proteomes" id="UP000178776"/>
    </source>
</evidence>
<accession>A0A1D9LFY8</accession>
<evidence type="ECO:0000313" key="1">
    <source>
        <dbReference type="EMBL" id="AOZ50197.1"/>
    </source>
</evidence>
<protein>
    <submittedName>
        <fullName evidence="1">Uncharacterized protein</fullName>
    </submittedName>
</protein>
<dbReference type="Proteomes" id="UP000178776">
    <property type="component" value="Chromosome"/>
</dbReference>
<dbReference type="EMBL" id="CP017707">
    <property type="protein sequence ID" value="AOZ50197.1"/>
    <property type="molecule type" value="Genomic_DNA"/>
</dbReference>
<dbReference type="KEGG" id="cvc:BKX93_09435"/>
<dbReference type="GeneID" id="68841436"/>
<organism evidence="1 2">
    <name type="scientific">Chromobacterium vaccinii</name>
    <dbReference type="NCBI Taxonomy" id="1108595"/>
    <lineage>
        <taxon>Bacteria</taxon>
        <taxon>Pseudomonadati</taxon>
        <taxon>Pseudomonadota</taxon>
        <taxon>Betaproteobacteria</taxon>
        <taxon>Neisseriales</taxon>
        <taxon>Chromobacteriaceae</taxon>
        <taxon>Chromobacterium</taxon>
    </lineage>
</organism>
<reference evidence="1 2" key="1">
    <citation type="submission" date="2016-10" db="EMBL/GenBank/DDBJ databases">
        <title>Chromobacterium muskegensis sp. nov., an insecticidal bacterium isolated from Sphagnum bogs.</title>
        <authorList>
            <person name="Sparks M.E."/>
            <person name="Blackburn M.B."/>
            <person name="Gundersen-Rindal D.E."/>
            <person name="Mitchell A."/>
            <person name="Farrar R."/>
            <person name="Kuhar D."/>
        </authorList>
    </citation>
    <scope>NUCLEOTIDE SEQUENCE [LARGE SCALE GENOMIC DNA]</scope>
    <source>
        <strain evidence="1 2">21-1</strain>
    </source>
</reference>
<proteinExistence type="predicted"/>
<gene>
    <name evidence="1" type="ORF">BKX93_09435</name>
</gene>
<dbReference type="RefSeq" id="WP_046155512.1">
    <property type="nucleotide sequence ID" value="NZ_CP017707.1"/>
</dbReference>
<sequence length="127" mass="12339">MRLPALGLIGWLIALPALANCVSLGGRSYCAPPGGQAVLHQGQPYCGAGACVSDEFGNLFCSPYPGGGVVRARGGFFAGPGLCLLGPDGAPNCAAQPGGSCAIGPGGQPVCEGGSVAVPAARAQLCQ</sequence>
<dbReference type="AlphaFoldDB" id="A0A1D9LFY8"/>